<name>A0A4C2EKE8_9EURY</name>
<dbReference type="PRINTS" id="PR00332">
    <property type="entry name" value="HISTRIAD"/>
</dbReference>
<dbReference type="PANTHER" id="PTHR46648">
    <property type="entry name" value="HIT FAMILY PROTEIN 1"/>
    <property type="match status" value="1"/>
</dbReference>
<dbReference type="Gene3D" id="3.30.428.10">
    <property type="entry name" value="HIT-like"/>
    <property type="match status" value="1"/>
</dbReference>
<dbReference type="Proteomes" id="UP000304382">
    <property type="component" value="Unassembled WGS sequence"/>
</dbReference>
<dbReference type="InterPro" id="IPR001310">
    <property type="entry name" value="Histidine_triad_HIT"/>
</dbReference>
<reference evidence="5 6" key="1">
    <citation type="submission" date="2019-02" db="EMBL/GenBank/DDBJ databases">
        <title>Haloarcula mannanilyticum sp. nov., a mannan degrading haloarchaeon isolated from commercial salt.</title>
        <authorList>
            <person name="Enomoto S."/>
            <person name="Shimane Y."/>
            <person name="Kamekura M."/>
            <person name="Ito T."/>
            <person name="Moriya O."/>
            <person name="Ihara K."/>
            <person name="Takahashi-Ando N."/>
            <person name="Fukushima Y."/>
            <person name="Yoshida Y."/>
            <person name="Usama R."/>
            <person name="Takai K."/>
            <person name="Minegishi H."/>
        </authorList>
    </citation>
    <scope>NUCLEOTIDE SEQUENCE [LARGE SCALE GENOMIC DNA]</scope>
    <source>
        <strain evidence="5 6">MD130-1</strain>
    </source>
</reference>
<dbReference type="SUPFAM" id="SSF54197">
    <property type="entry name" value="HIT-like"/>
    <property type="match status" value="1"/>
</dbReference>
<proteinExistence type="predicted"/>
<keyword evidence="6" id="KW-1185">Reference proteome</keyword>
<dbReference type="EMBL" id="BIXZ01000002">
    <property type="protein sequence ID" value="GCF13770.1"/>
    <property type="molecule type" value="Genomic_DNA"/>
</dbReference>
<dbReference type="PROSITE" id="PS51084">
    <property type="entry name" value="HIT_2"/>
    <property type="match status" value="1"/>
</dbReference>
<evidence type="ECO:0000313" key="6">
    <source>
        <dbReference type="Proteomes" id="UP000304382"/>
    </source>
</evidence>
<evidence type="ECO:0000313" key="5">
    <source>
        <dbReference type="EMBL" id="GCF13770.1"/>
    </source>
</evidence>
<dbReference type="RefSeq" id="WP_137683383.1">
    <property type="nucleotide sequence ID" value="NZ_BIXZ01000002.1"/>
</dbReference>
<dbReference type="GO" id="GO:0003824">
    <property type="term" value="F:catalytic activity"/>
    <property type="evidence" value="ECO:0007669"/>
    <property type="project" value="InterPro"/>
</dbReference>
<feature type="active site" description="Tele-AMP-histidine intermediate" evidence="1">
    <location>
        <position position="100"/>
    </location>
</feature>
<dbReference type="GO" id="GO:0009117">
    <property type="term" value="P:nucleotide metabolic process"/>
    <property type="evidence" value="ECO:0007669"/>
    <property type="project" value="TreeGrafter"/>
</dbReference>
<evidence type="ECO:0000256" key="1">
    <source>
        <dbReference type="PIRSR" id="PIRSR601310-1"/>
    </source>
</evidence>
<dbReference type="Pfam" id="PF01230">
    <property type="entry name" value="HIT"/>
    <property type="match status" value="1"/>
</dbReference>
<dbReference type="AlphaFoldDB" id="A0A4C2EKE8"/>
<sequence>MSEDCIFCQIVAGDIPSRTVYEDDTVLAFLDANPLSPGHTLVIPKTHHERLNDTPADVAGEVLSTLHELVPAVEAAVDAPASTVAFNNGEEAGQEVPHVHGHIIPRFEDDGGRPIHALVTDSPDLSDGELDAIEADIAAGLE</sequence>
<dbReference type="InterPro" id="IPR039384">
    <property type="entry name" value="HINT"/>
</dbReference>
<dbReference type="InterPro" id="IPR036265">
    <property type="entry name" value="HIT-like_sf"/>
</dbReference>
<dbReference type="OrthoDB" id="26806at2157"/>
<dbReference type="CDD" id="cd01277">
    <property type="entry name" value="HINT_subgroup"/>
    <property type="match status" value="1"/>
</dbReference>
<accession>A0A4C2EKE8</accession>
<feature type="short sequence motif" description="Histidine triad motif" evidence="2 3">
    <location>
        <begin position="98"/>
        <end position="102"/>
    </location>
</feature>
<protein>
    <submittedName>
        <fullName evidence="5">HIT family protein</fullName>
    </submittedName>
</protein>
<feature type="domain" description="HIT" evidence="4">
    <location>
        <begin position="6"/>
        <end position="113"/>
    </location>
</feature>
<evidence type="ECO:0000256" key="2">
    <source>
        <dbReference type="PIRSR" id="PIRSR601310-3"/>
    </source>
</evidence>
<gene>
    <name evidence="5" type="ORF">Harman_17050</name>
</gene>
<organism evidence="5 6">
    <name type="scientific">Haloarcula mannanilytica</name>
    <dbReference type="NCBI Taxonomy" id="2509225"/>
    <lineage>
        <taxon>Archaea</taxon>
        <taxon>Methanobacteriati</taxon>
        <taxon>Methanobacteriota</taxon>
        <taxon>Stenosarchaea group</taxon>
        <taxon>Halobacteria</taxon>
        <taxon>Halobacteriales</taxon>
        <taxon>Haloarculaceae</taxon>
        <taxon>Haloarcula</taxon>
    </lineage>
</organism>
<dbReference type="InterPro" id="IPR011146">
    <property type="entry name" value="HIT-like"/>
</dbReference>
<dbReference type="PANTHER" id="PTHR46648:SF1">
    <property type="entry name" value="ADENOSINE 5'-MONOPHOSPHORAMIDASE HNT1"/>
    <property type="match status" value="1"/>
</dbReference>
<comment type="caution">
    <text evidence="5">The sequence shown here is derived from an EMBL/GenBank/DDBJ whole genome shotgun (WGS) entry which is preliminary data.</text>
</comment>
<evidence type="ECO:0000259" key="4">
    <source>
        <dbReference type="PROSITE" id="PS51084"/>
    </source>
</evidence>
<evidence type="ECO:0000256" key="3">
    <source>
        <dbReference type="PROSITE-ProRule" id="PRU00464"/>
    </source>
</evidence>